<name>A0ABV5VRQ5_9BACL</name>
<dbReference type="PANTHER" id="PTHR30535">
    <property type="entry name" value="VITAMIN B12-BINDING PROTEIN"/>
    <property type="match status" value="1"/>
</dbReference>
<comment type="similarity">
    <text evidence="1">Belongs to the bacterial solute-binding protein 8 family.</text>
</comment>
<keyword evidence="5" id="KW-1185">Reference proteome</keyword>
<dbReference type="InterPro" id="IPR050902">
    <property type="entry name" value="ABC_Transporter_SBP"/>
</dbReference>
<evidence type="ECO:0000256" key="2">
    <source>
        <dbReference type="SAM" id="SignalP"/>
    </source>
</evidence>
<sequence>MLKNRKSPFISRAIAPCSAALSLLLLAACGSGVAGGTESRFDPVTAAVPSAGATTAKAEPVYPLTVVADGREVTIPAKPMRIAALSLDAAEAVLELTGPERVSVIAKSAADPALAFQADKAARIRNQVTSATSLDPEQILSYNTDLLVLTKGHDKEKEADAVLRQAGIPMMSLDVWSTFDKMWSNFAALGKAVGEEEKAGAIVDDMKSALARTEKAVAGEPKPSVLVISPVGPGTGPYLIGSTNISSDIVEKAGGASMAVPMGVSRSVKASMEQIVKADPEYIVLLQWKEGDNTDVEAVTQLAGWSALQAVRQDRVKIWPVKRMLYPNRHNAETVEQLAKWLHPGKF</sequence>
<gene>
    <name evidence="4" type="ORF">ACFFNY_03915</name>
</gene>
<dbReference type="PROSITE" id="PS51257">
    <property type="entry name" value="PROKAR_LIPOPROTEIN"/>
    <property type="match status" value="1"/>
</dbReference>
<feature type="domain" description="Fe/B12 periplasmic-binding" evidence="3">
    <location>
        <begin position="81"/>
        <end position="346"/>
    </location>
</feature>
<dbReference type="EMBL" id="JBHMAG010000004">
    <property type="protein sequence ID" value="MFB9750711.1"/>
    <property type="molecule type" value="Genomic_DNA"/>
</dbReference>
<dbReference type="Pfam" id="PF01497">
    <property type="entry name" value="Peripla_BP_2"/>
    <property type="match status" value="1"/>
</dbReference>
<dbReference type="RefSeq" id="WP_344904808.1">
    <property type="nucleotide sequence ID" value="NZ_BAAAYO010000002.1"/>
</dbReference>
<dbReference type="Proteomes" id="UP001589619">
    <property type="component" value="Unassembled WGS sequence"/>
</dbReference>
<evidence type="ECO:0000313" key="4">
    <source>
        <dbReference type="EMBL" id="MFB9750711.1"/>
    </source>
</evidence>
<proteinExistence type="inferred from homology"/>
<protein>
    <submittedName>
        <fullName evidence="4">ABC transporter substrate-binding protein</fullName>
    </submittedName>
</protein>
<comment type="caution">
    <text evidence="4">The sequence shown here is derived from an EMBL/GenBank/DDBJ whole genome shotgun (WGS) entry which is preliminary data.</text>
</comment>
<reference evidence="4 5" key="1">
    <citation type="submission" date="2024-09" db="EMBL/GenBank/DDBJ databases">
        <authorList>
            <person name="Sun Q."/>
            <person name="Mori K."/>
        </authorList>
    </citation>
    <scope>NUCLEOTIDE SEQUENCE [LARGE SCALE GENOMIC DNA]</scope>
    <source>
        <strain evidence="4 5">JCM 12520</strain>
    </source>
</reference>
<feature type="chain" id="PRO_5045729890" evidence="2">
    <location>
        <begin position="28"/>
        <end position="347"/>
    </location>
</feature>
<dbReference type="SUPFAM" id="SSF53807">
    <property type="entry name" value="Helical backbone' metal receptor"/>
    <property type="match status" value="1"/>
</dbReference>
<dbReference type="InterPro" id="IPR002491">
    <property type="entry name" value="ABC_transptr_periplasmic_BD"/>
</dbReference>
<feature type="signal peptide" evidence="2">
    <location>
        <begin position="1"/>
        <end position="27"/>
    </location>
</feature>
<dbReference type="Gene3D" id="3.40.50.1980">
    <property type="entry name" value="Nitrogenase molybdenum iron protein domain"/>
    <property type="match status" value="2"/>
</dbReference>
<organism evidence="4 5">
    <name type="scientific">Paenibacillus hodogayensis</name>
    <dbReference type="NCBI Taxonomy" id="279208"/>
    <lineage>
        <taxon>Bacteria</taxon>
        <taxon>Bacillati</taxon>
        <taxon>Bacillota</taxon>
        <taxon>Bacilli</taxon>
        <taxon>Bacillales</taxon>
        <taxon>Paenibacillaceae</taxon>
        <taxon>Paenibacillus</taxon>
    </lineage>
</organism>
<evidence type="ECO:0000313" key="5">
    <source>
        <dbReference type="Proteomes" id="UP001589619"/>
    </source>
</evidence>
<dbReference type="PANTHER" id="PTHR30535:SF34">
    <property type="entry name" value="MOLYBDATE-BINDING PROTEIN MOLA"/>
    <property type="match status" value="1"/>
</dbReference>
<evidence type="ECO:0000256" key="1">
    <source>
        <dbReference type="ARBA" id="ARBA00008814"/>
    </source>
</evidence>
<dbReference type="PROSITE" id="PS50983">
    <property type="entry name" value="FE_B12_PBP"/>
    <property type="match status" value="1"/>
</dbReference>
<accession>A0ABV5VRQ5</accession>
<keyword evidence="2" id="KW-0732">Signal</keyword>
<evidence type="ECO:0000259" key="3">
    <source>
        <dbReference type="PROSITE" id="PS50983"/>
    </source>
</evidence>